<dbReference type="RefSeq" id="WP_038591998.1">
    <property type="nucleotide sequence ID" value="NZ_HG938353.1"/>
</dbReference>
<dbReference type="CDD" id="cd07377">
    <property type="entry name" value="WHTH_GntR"/>
    <property type="match status" value="1"/>
</dbReference>
<accession>A0A068SZ26</accession>
<dbReference type="InterPro" id="IPR036390">
    <property type="entry name" value="WH_DNA-bd_sf"/>
</dbReference>
<keyword evidence="1" id="KW-0805">Transcription regulation</keyword>
<dbReference type="OrthoDB" id="7173258at2"/>
<dbReference type="InterPro" id="IPR011663">
    <property type="entry name" value="UTRA"/>
</dbReference>
<gene>
    <name evidence="5" type="ORF">RG540_CH42320</name>
</gene>
<dbReference type="GO" id="GO:0045892">
    <property type="term" value="P:negative regulation of DNA-templated transcription"/>
    <property type="evidence" value="ECO:0007669"/>
    <property type="project" value="TreeGrafter"/>
</dbReference>
<dbReference type="InterPro" id="IPR050679">
    <property type="entry name" value="Bact_HTH_transcr_reg"/>
</dbReference>
<dbReference type="GeneID" id="24257127"/>
<dbReference type="eggNOG" id="COG2188">
    <property type="taxonomic scope" value="Bacteria"/>
</dbReference>
<name>A0A068SZ26_NEOGA</name>
<dbReference type="KEGG" id="ngg:RG540_CH42320"/>
<dbReference type="EMBL" id="HG938353">
    <property type="protein sequence ID" value="CDN50375.1"/>
    <property type="molecule type" value="Genomic_DNA"/>
</dbReference>
<dbReference type="HOGENOM" id="CLU_063236_3_1_5"/>
<dbReference type="Pfam" id="PF00392">
    <property type="entry name" value="GntR"/>
    <property type="match status" value="1"/>
</dbReference>
<dbReference type="PANTHER" id="PTHR44846">
    <property type="entry name" value="MANNOSYL-D-GLYCERATE TRANSPORT/METABOLISM SYSTEM REPRESSOR MNGR-RELATED"/>
    <property type="match status" value="1"/>
</dbReference>
<dbReference type="Gene3D" id="1.10.10.10">
    <property type="entry name" value="Winged helix-like DNA-binding domain superfamily/Winged helix DNA-binding domain"/>
    <property type="match status" value="1"/>
</dbReference>
<dbReference type="InterPro" id="IPR036388">
    <property type="entry name" value="WH-like_DNA-bd_sf"/>
</dbReference>
<evidence type="ECO:0000256" key="1">
    <source>
        <dbReference type="ARBA" id="ARBA00023015"/>
    </source>
</evidence>
<keyword evidence="6" id="KW-1185">Reference proteome</keyword>
<dbReference type="InterPro" id="IPR028978">
    <property type="entry name" value="Chorismate_lyase_/UTRA_dom_sf"/>
</dbReference>
<organism evidence="5 6">
    <name type="scientific">Neorhizobium galegae bv. orientalis str. HAMBI 540</name>
    <dbReference type="NCBI Taxonomy" id="1028800"/>
    <lineage>
        <taxon>Bacteria</taxon>
        <taxon>Pseudomonadati</taxon>
        <taxon>Pseudomonadota</taxon>
        <taxon>Alphaproteobacteria</taxon>
        <taxon>Hyphomicrobiales</taxon>
        <taxon>Rhizobiaceae</taxon>
        <taxon>Rhizobium/Agrobacterium group</taxon>
        <taxon>Neorhizobium</taxon>
    </lineage>
</organism>
<dbReference type="Pfam" id="PF07702">
    <property type="entry name" value="UTRA"/>
    <property type="match status" value="1"/>
</dbReference>
<dbReference type="SMART" id="SM00866">
    <property type="entry name" value="UTRA"/>
    <property type="match status" value="1"/>
</dbReference>
<keyword evidence="3" id="KW-0804">Transcription</keyword>
<evidence type="ECO:0000259" key="4">
    <source>
        <dbReference type="PROSITE" id="PS50949"/>
    </source>
</evidence>
<dbReference type="SUPFAM" id="SSF46785">
    <property type="entry name" value="Winged helix' DNA-binding domain"/>
    <property type="match status" value="1"/>
</dbReference>
<dbReference type="Gene3D" id="3.40.1410.10">
    <property type="entry name" value="Chorismate lyase-like"/>
    <property type="match status" value="1"/>
</dbReference>
<dbReference type="GO" id="GO:0003700">
    <property type="term" value="F:DNA-binding transcription factor activity"/>
    <property type="evidence" value="ECO:0007669"/>
    <property type="project" value="InterPro"/>
</dbReference>
<dbReference type="GO" id="GO:0003677">
    <property type="term" value="F:DNA binding"/>
    <property type="evidence" value="ECO:0007669"/>
    <property type="project" value="UniProtKB-KW"/>
</dbReference>
<dbReference type="SMART" id="SM00345">
    <property type="entry name" value="HTH_GNTR"/>
    <property type="match status" value="1"/>
</dbReference>
<evidence type="ECO:0000313" key="6">
    <source>
        <dbReference type="Proteomes" id="UP000028181"/>
    </source>
</evidence>
<dbReference type="SUPFAM" id="SSF64288">
    <property type="entry name" value="Chorismate lyase-like"/>
    <property type="match status" value="1"/>
</dbReference>
<dbReference type="PATRIC" id="fig|1028800.3.peg.4288"/>
<dbReference type="PRINTS" id="PR00035">
    <property type="entry name" value="HTHGNTR"/>
</dbReference>
<dbReference type="InterPro" id="IPR000524">
    <property type="entry name" value="Tscrpt_reg_HTH_GntR"/>
</dbReference>
<proteinExistence type="predicted"/>
<feature type="domain" description="HTH gntR-type" evidence="4">
    <location>
        <begin position="20"/>
        <end position="88"/>
    </location>
</feature>
<dbReference type="PANTHER" id="PTHR44846:SF1">
    <property type="entry name" value="MANNOSYL-D-GLYCERATE TRANSPORT_METABOLISM SYSTEM REPRESSOR MNGR-RELATED"/>
    <property type="match status" value="1"/>
</dbReference>
<dbReference type="AlphaFoldDB" id="A0A068SZ26"/>
<evidence type="ECO:0000313" key="5">
    <source>
        <dbReference type="EMBL" id="CDN50375.1"/>
    </source>
</evidence>
<protein>
    <submittedName>
        <fullName evidence="5">Transcriptional regulator, GntR family</fullName>
    </submittedName>
</protein>
<dbReference type="Proteomes" id="UP000028181">
    <property type="component" value="Chromosome I"/>
</dbReference>
<keyword evidence="2" id="KW-0238">DNA-binding</keyword>
<evidence type="ECO:0000256" key="3">
    <source>
        <dbReference type="ARBA" id="ARBA00023163"/>
    </source>
</evidence>
<reference evidence="6" key="1">
    <citation type="journal article" date="2014" name="BMC Genomics">
        <title>Genome sequencing of two Neorhizobium galegae strains reveals a noeT gene responsible for the unusual acetylation of the nodulation factors.</title>
        <authorList>
            <person name="Osterman J."/>
            <person name="Marsh J."/>
            <person name="Laine P.K."/>
            <person name="Zeng Z."/>
            <person name="Alatalo E."/>
            <person name="Sullivan J.T."/>
            <person name="Young J.P."/>
            <person name="Thomas-Oates J."/>
            <person name="Paulin L."/>
            <person name="Lindstrom K."/>
        </authorList>
    </citation>
    <scope>NUCLEOTIDE SEQUENCE [LARGE SCALE GENOMIC DNA]</scope>
    <source>
        <strain evidence="6">HAMBI 540</strain>
    </source>
</reference>
<evidence type="ECO:0000256" key="2">
    <source>
        <dbReference type="ARBA" id="ARBA00023125"/>
    </source>
</evidence>
<sequence length="254" mass="27612">MNQTLAAILPLDGLQSAGTGPLYRKLRQSLEDAIRTGKLGHGDALPAERDLADYAQVSRVTVRKAVDDLVKDGLLTRKHGSGTFVVKPMSRVEQPLTRLTSFTEDMARRGLVTRSEWLERGLFHPSPEEMMMLGLAPGEKVARLGRLRLGNDMPLAIERASISANFLPDPSAVTNSLYAELGKKDARPVRAIQRISACNMKNPDAGLLAVPVGSAGLSIERVSYLASGRVVELTRSLYRGDAYDFVAELSLGEN</sequence>
<dbReference type="PROSITE" id="PS50949">
    <property type="entry name" value="HTH_GNTR"/>
    <property type="match status" value="1"/>
</dbReference>